<proteinExistence type="predicted"/>
<dbReference type="AlphaFoldDB" id="E6PJV3"/>
<comment type="caution">
    <text evidence="1">The sequence shown here is derived from an EMBL/GenBank/DDBJ whole genome shotgun (WGS) entry which is preliminary data.</text>
</comment>
<sequence>MKPLLVRGKKTLPLSGNRNCSNNLLSGSADNKMSNTTSPVQIADLARATLKRLTESRLPPTPENYGRIYAEIAYGAPQSAPALDTDSTFGRSALALPQRPGKCLGVPCCSIY</sequence>
<name>E6PJV3_9ZZZZ</name>
<evidence type="ECO:0000313" key="1">
    <source>
        <dbReference type="EMBL" id="CBH95181.1"/>
    </source>
</evidence>
<organism evidence="1">
    <name type="scientific">mine drainage metagenome</name>
    <dbReference type="NCBI Taxonomy" id="410659"/>
    <lineage>
        <taxon>unclassified sequences</taxon>
        <taxon>metagenomes</taxon>
        <taxon>ecological metagenomes</taxon>
    </lineage>
</organism>
<accession>E6PJV3</accession>
<protein>
    <submittedName>
        <fullName evidence="1">Uncharacterized protein</fullName>
    </submittedName>
</protein>
<reference evidence="1" key="1">
    <citation type="submission" date="2009-10" db="EMBL/GenBank/DDBJ databases">
        <title>Diversity of trophic interactions inside an arsenic-rich microbial ecosystem.</title>
        <authorList>
            <person name="Bertin P.N."/>
            <person name="Heinrich-Salmeron A."/>
            <person name="Pelletier E."/>
            <person name="Goulhen-Chollet F."/>
            <person name="Arsene-Ploetze F."/>
            <person name="Gallien S."/>
            <person name="Calteau A."/>
            <person name="Vallenet D."/>
            <person name="Casiot C."/>
            <person name="Chane-Woon-Ming B."/>
            <person name="Giloteaux L."/>
            <person name="Barakat M."/>
            <person name="Bonnefoy V."/>
            <person name="Bruneel O."/>
            <person name="Chandler M."/>
            <person name="Cleiss J."/>
            <person name="Duran R."/>
            <person name="Elbaz-Poulichet F."/>
            <person name="Fonknechten N."/>
            <person name="Lauga B."/>
            <person name="Mornico D."/>
            <person name="Ortet P."/>
            <person name="Schaeffer C."/>
            <person name="Siguier P."/>
            <person name="Alexander Thil Smith A."/>
            <person name="Van Dorsselaer A."/>
            <person name="Weissenbach J."/>
            <person name="Medigue C."/>
            <person name="Le Paslier D."/>
        </authorList>
    </citation>
    <scope>NUCLEOTIDE SEQUENCE</scope>
</reference>
<gene>
    <name evidence="1" type="ORF">CARN2_0568</name>
</gene>
<dbReference type="EMBL" id="CABM01000002">
    <property type="protein sequence ID" value="CBH95181.1"/>
    <property type="molecule type" value="Genomic_DNA"/>
</dbReference>